<accession>A0A8R1I751</accession>
<organism evidence="1 2">
    <name type="scientific">Caenorhabditis japonica</name>
    <dbReference type="NCBI Taxonomy" id="281687"/>
    <lineage>
        <taxon>Eukaryota</taxon>
        <taxon>Metazoa</taxon>
        <taxon>Ecdysozoa</taxon>
        <taxon>Nematoda</taxon>
        <taxon>Chromadorea</taxon>
        <taxon>Rhabditida</taxon>
        <taxon>Rhabditina</taxon>
        <taxon>Rhabditomorpha</taxon>
        <taxon>Rhabditoidea</taxon>
        <taxon>Rhabditidae</taxon>
        <taxon>Peloderinae</taxon>
        <taxon>Caenorhabditis</taxon>
    </lineage>
</organism>
<name>A0A8R1I751_CAEJA</name>
<evidence type="ECO:0000313" key="1">
    <source>
        <dbReference type="EnsemblMetazoa" id="CJA23084.1"/>
    </source>
</evidence>
<sequence length="113" mass="13020">MVTKFEIVIYNNDKDYNKDDIFFKYRRYCGSRISTYADDWWCTVLSLTILKSIPGWNNYRGIFVDFSTSLSEAGLERTRTITDCAMDSQQGISQKVKKKSVTKTVNATVACIM</sequence>
<dbReference type="AlphaFoldDB" id="A0A8R1I751"/>
<proteinExistence type="predicted"/>
<keyword evidence="2" id="KW-1185">Reference proteome</keyword>
<protein>
    <submittedName>
        <fullName evidence="1">Uncharacterized protein</fullName>
    </submittedName>
</protein>
<evidence type="ECO:0000313" key="2">
    <source>
        <dbReference type="Proteomes" id="UP000005237"/>
    </source>
</evidence>
<reference evidence="2" key="1">
    <citation type="submission" date="2010-08" db="EMBL/GenBank/DDBJ databases">
        <authorList>
            <consortium name="Caenorhabditis japonica Sequencing Consortium"/>
            <person name="Wilson R.K."/>
        </authorList>
    </citation>
    <scope>NUCLEOTIDE SEQUENCE [LARGE SCALE GENOMIC DNA]</scope>
    <source>
        <strain evidence="2">DF5081</strain>
    </source>
</reference>
<reference evidence="1" key="2">
    <citation type="submission" date="2022-06" db="UniProtKB">
        <authorList>
            <consortium name="EnsemblMetazoa"/>
        </authorList>
    </citation>
    <scope>IDENTIFICATION</scope>
    <source>
        <strain evidence="1">DF5081</strain>
    </source>
</reference>
<dbReference type="EnsemblMetazoa" id="CJA23084.1">
    <property type="protein sequence ID" value="CJA23084.1"/>
    <property type="gene ID" value="WBGene00178656"/>
</dbReference>
<dbReference type="Proteomes" id="UP000005237">
    <property type="component" value="Unassembled WGS sequence"/>
</dbReference>